<keyword evidence="2" id="KW-1185">Reference proteome</keyword>
<organism evidence="1 2">
    <name type="scientific">Gordonia prachuapensis</name>
    <dbReference type="NCBI Taxonomy" id="3115651"/>
    <lineage>
        <taxon>Bacteria</taxon>
        <taxon>Bacillati</taxon>
        <taxon>Actinomycetota</taxon>
        <taxon>Actinomycetes</taxon>
        <taxon>Mycobacteriales</taxon>
        <taxon>Gordoniaceae</taxon>
        <taxon>Gordonia</taxon>
    </lineage>
</organism>
<comment type="caution">
    <text evidence="1">The sequence shown here is derived from an EMBL/GenBank/DDBJ whole genome shotgun (WGS) entry which is preliminary data.</text>
</comment>
<reference evidence="1 2" key="1">
    <citation type="submission" date="2024-01" db="EMBL/GenBank/DDBJ databases">
        <title>Draft genome sequence of Gordonia sp. PKS22-38.</title>
        <authorList>
            <person name="Suphannarot A."/>
            <person name="Mingma R."/>
        </authorList>
    </citation>
    <scope>NUCLEOTIDE SEQUENCE [LARGE SCALE GENOMIC DNA]</scope>
    <source>
        <strain evidence="1 2">PKS22-38</strain>
    </source>
</reference>
<dbReference type="EMBL" id="JAZDUE010000019">
    <property type="protein sequence ID" value="MEE4025362.1"/>
    <property type="molecule type" value="Genomic_DNA"/>
</dbReference>
<evidence type="ECO:0000313" key="2">
    <source>
        <dbReference type="Proteomes" id="UP001335729"/>
    </source>
</evidence>
<accession>A0ABU7MYE6</accession>
<dbReference type="Gene3D" id="1.25.40.10">
    <property type="entry name" value="Tetratricopeptide repeat domain"/>
    <property type="match status" value="2"/>
</dbReference>
<name>A0ABU7MYE6_9ACTN</name>
<dbReference type="SUPFAM" id="SSF48452">
    <property type="entry name" value="TPR-like"/>
    <property type="match status" value="1"/>
</dbReference>
<gene>
    <name evidence="1" type="ORF">V1Y59_19915</name>
</gene>
<sequence length="517" mass="57704">MNERMLSTEHHSMQNGPRVEAVLSSAYEALGRDAREILKRLALAPFKDIRPWIIDTLSWDLQASAREVLDELLKSSLLTAIEDGLFEMHSLVGDLARSKAVSEHSPTELSETTKRVYLEFSVRIVDARRKIEPERPPVGGAASAHLPLPMPEEQREAEIWLQSEKANIVRLMTSAARRDFARPLINLAHSIPTCFIIRGTWSDSLPGVLAAAGAAKEISDSSAEGYCMQSLANIVRTNGWDSGREAIESSLQCFLKAKDIEGEAYIRNDLGLVMMYDREWQPALDMLVESENILRKIGNVHLSLNPLRNRGITYMEMGNRSKAIELLERACEGFRDRRDYRWLGFTLSDLGRARYLDLGPKQAVHDFEEAISSLRSVGDDRWAAVTAIRYGQCLRVAGEPDKARDILLACTKELQEAIGDPVWGARALVQLSLVNGLVDRKDAAVRALDAPMQTFRSIDAKSDQCEVAVARYRIQLALGDLEGARLSFEEAIEIAASFGKDVEYVVSISEDDHPDVR</sequence>
<proteinExistence type="predicted"/>
<dbReference type="InterPro" id="IPR011990">
    <property type="entry name" value="TPR-like_helical_dom_sf"/>
</dbReference>
<evidence type="ECO:0000313" key="1">
    <source>
        <dbReference type="EMBL" id="MEE4025362.1"/>
    </source>
</evidence>
<dbReference type="Proteomes" id="UP001335729">
    <property type="component" value="Unassembled WGS sequence"/>
</dbReference>
<protein>
    <submittedName>
        <fullName evidence="1">Tetratricopeptide repeat protein</fullName>
    </submittedName>
</protein>
<dbReference type="RefSeq" id="WP_330506786.1">
    <property type="nucleotide sequence ID" value="NZ_JAZDUE010000019.1"/>
</dbReference>